<comment type="similarity">
    <text evidence="5">Belongs to the protein N5-glutamine methyltransferase family. PrmC subfamily.</text>
</comment>
<reference evidence="8" key="1">
    <citation type="submission" date="2020-08" db="EMBL/GenBank/DDBJ databases">
        <authorList>
            <person name="Liu C."/>
            <person name="Sun Q."/>
        </authorList>
    </citation>
    <scope>NUCLEOTIDE SEQUENCE</scope>
    <source>
        <strain evidence="8">BX16</strain>
    </source>
</reference>
<protein>
    <recommendedName>
        <fullName evidence="5">Release factor glutamine methyltransferase</fullName>
        <shortName evidence="5">RF MTase</shortName>
        <ecNumber evidence="5">2.1.1.297</ecNumber>
    </recommendedName>
    <alternativeName>
        <fullName evidence="5">N5-glutamine methyltransferase PrmC</fullName>
    </alternativeName>
    <alternativeName>
        <fullName evidence="5">Protein-(glutamine-N5) MTase PrmC</fullName>
    </alternativeName>
    <alternativeName>
        <fullName evidence="5">Protein-glutamine N-methyltransferase PrmC</fullName>
    </alternativeName>
</protein>
<dbReference type="Pfam" id="PF05175">
    <property type="entry name" value="MTS"/>
    <property type="match status" value="1"/>
</dbReference>
<feature type="domain" description="Release factor glutamine methyltransferase N-terminal" evidence="7">
    <location>
        <begin position="7"/>
        <end position="75"/>
    </location>
</feature>
<dbReference type="NCBIfam" id="TIGR03534">
    <property type="entry name" value="RF_mod_PrmC"/>
    <property type="match status" value="1"/>
</dbReference>
<dbReference type="GO" id="GO:0003676">
    <property type="term" value="F:nucleic acid binding"/>
    <property type="evidence" value="ECO:0007669"/>
    <property type="project" value="InterPro"/>
</dbReference>
<dbReference type="Gene3D" id="3.40.50.150">
    <property type="entry name" value="Vaccinia Virus protein VP39"/>
    <property type="match status" value="1"/>
</dbReference>
<sequence length="314" mass="35523">MKTRILVKEGEYRLAKAYCMDAKIDAQELYCFLTGMDKVQLFLKAEEEVDPEIEEKYMELIAKRAERIPLQHITGVQEFMGHTFKVSPDVLIPRQDTETLVTEAARVIQETPREKLSFFEKLKGGKEWEVLDLCCGSGAVGISLAKISSNVKVLGTDVSEKALAVAEENAKNLRVKMRFARGDMFAPAAGKKFDMIVSNPPYIRTRMISILQEEVKDHEPLRALDGGRDGLDFYRVIVKEAADHLKPGGFLLLEIGHDQGEDLRKMIRDDGRYTPAEIIRDLPGKDRVVKCEIRDKNEHRAEAKGVTEEQGEDQ</sequence>
<evidence type="ECO:0000313" key="9">
    <source>
        <dbReference type="Proteomes" id="UP000644115"/>
    </source>
</evidence>
<feature type="binding site" evidence="5">
    <location>
        <position position="157"/>
    </location>
    <ligand>
        <name>S-adenosyl-L-methionine</name>
        <dbReference type="ChEBI" id="CHEBI:59789"/>
    </ligand>
</feature>
<dbReference type="EC" id="2.1.1.297" evidence="5"/>
<dbReference type="GO" id="GO:0032259">
    <property type="term" value="P:methylation"/>
    <property type="evidence" value="ECO:0007669"/>
    <property type="project" value="UniProtKB-KW"/>
</dbReference>
<comment type="catalytic activity">
    <reaction evidence="4 5">
        <text>L-glutaminyl-[peptide chain release factor] + S-adenosyl-L-methionine = N(5)-methyl-L-glutaminyl-[peptide chain release factor] + S-adenosyl-L-homocysteine + H(+)</text>
        <dbReference type="Rhea" id="RHEA:42896"/>
        <dbReference type="Rhea" id="RHEA-COMP:10271"/>
        <dbReference type="Rhea" id="RHEA-COMP:10272"/>
        <dbReference type="ChEBI" id="CHEBI:15378"/>
        <dbReference type="ChEBI" id="CHEBI:30011"/>
        <dbReference type="ChEBI" id="CHEBI:57856"/>
        <dbReference type="ChEBI" id="CHEBI:59789"/>
        <dbReference type="ChEBI" id="CHEBI:61891"/>
        <dbReference type="EC" id="2.1.1.297"/>
    </reaction>
</comment>
<dbReference type="InterPro" id="IPR004556">
    <property type="entry name" value="HemK-like"/>
</dbReference>
<dbReference type="Gene3D" id="1.10.8.10">
    <property type="entry name" value="DNA helicase RuvA subunit, C-terminal domain"/>
    <property type="match status" value="1"/>
</dbReference>
<organism evidence="8 9">
    <name type="scientific">Lentihominibacter faecis</name>
    <dbReference type="NCBI Taxonomy" id="2764712"/>
    <lineage>
        <taxon>Bacteria</taxon>
        <taxon>Bacillati</taxon>
        <taxon>Bacillota</taxon>
        <taxon>Clostridia</taxon>
        <taxon>Peptostreptococcales</taxon>
        <taxon>Anaerovoracaceae</taxon>
        <taxon>Lentihominibacter</taxon>
    </lineage>
</organism>
<keyword evidence="3 5" id="KW-0949">S-adenosyl-L-methionine</keyword>
<dbReference type="EMBL" id="JACRWC010000010">
    <property type="protein sequence ID" value="MBC5998514.1"/>
    <property type="molecule type" value="Genomic_DNA"/>
</dbReference>
<dbReference type="GO" id="GO:0102559">
    <property type="term" value="F:peptide chain release factor N(5)-glutamine methyltransferase activity"/>
    <property type="evidence" value="ECO:0007669"/>
    <property type="project" value="UniProtKB-EC"/>
</dbReference>
<feature type="binding site" evidence="5">
    <location>
        <begin position="199"/>
        <end position="202"/>
    </location>
    <ligand>
        <name>substrate</name>
    </ligand>
</feature>
<dbReference type="InterPro" id="IPR029063">
    <property type="entry name" value="SAM-dependent_MTases_sf"/>
</dbReference>
<accession>A0A923NBP7</accession>
<dbReference type="HAMAP" id="MF_02126">
    <property type="entry name" value="RF_methyltr_PrmC"/>
    <property type="match status" value="1"/>
</dbReference>
<comment type="caution">
    <text evidence="8">The sequence shown here is derived from an EMBL/GenBank/DDBJ whole genome shotgun (WGS) entry which is preliminary data.</text>
</comment>
<dbReference type="Proteomes" id="UP000644115">
    <property type="component" value="Unassembled WGS sequence"/>
</dbReference>
<dbReference type="Pfam" id="PF17827">
    <property type="entry name" value="PrmC_N"/>
    <property type="match status" value="1"/>
</dbReference>
<dbReference type="InterPro" id="IPR040758">
    <property type="entry name" value="PrmC_N"/>
</dbReference>
<evidence type="ECO:0000259" key="6">
    <source>
        <dbReference type="Pfam" id="PF05175"/>
    </source>
</evidence>
<dbReference type="InterPro" id="IPR007848">
    <property type="entry name" value="Small_mtfrase_dom"/>
</dbReference>
<name>A0A923NBP7_9FIRM</name>
<keyword evidence="2 5" id="KW-0808">Transferase</keyword>
<evidence type="ECO:0000256" key="2">
    <source>
        <dbReference type="ARBA" id="ARBA00022679"/>
    </source>
</evidence>
<dbReference type="PANTHER" id="PTHR18895">
    <property type="entry name" value="HEMK METHYLTRANSFERASE"/>
    <property type="match status" value="1"/>
</dbReference>
<dbReference type="RefSeq" id="WP_249286118.1">
    <property type="nucleotide sequence ID" value="NZ_JACRWC010000010.1"/>
</dbReference>
<feature type="domain" description="Methyltransferase small" evidence="6">
    <location>
        <begin position="120"/>
        <end position="205"/>
    </location>
</feature>
<keyword evidence="1 5" id="KW-0489">Methyltransferase</keyword>
<gene>
    <name evidence="5 8" type="primary">prmC</name>
    <name evidence="8" type="ORF">H8876_00560</name>
</gene>
<comment type="caution">
    <text evidence="5">Lacks conserved residue(s) required for the propagation of feature annotation.</text>
</comment>
<dbReference type="PROSITE" id="PS00092">
    <property type="entry name" value="N6_MTASE"/>
    <property type="match status" value="1"/>
</dbReference>
<dbReference type="PANTHER" id="PTHR18895:SF74">
    <property type="entry name" value="MTRF1L RELEASE FACTOR GLUTAMINE METHYLTRANSFERASE"/>
    <property type="match status" value="1"/>
</dbReference>
<dbReference type="AlphaFoldDB" id="A0A923NBP7"/>
<feature type="binding site" evidence="5">
    <location>
        <position position="199"/>
    </location>
    <ligand>
        <name>S-adenosyl-L-methionine</name>
        <dbReference type="ChEBI" id="CHEBI:59789"/>
    </ligand>
</feature>
<dbReference type="NCBIfam" id="TIGR00536">
    <property type="entry name" value="hemK_fam"/>
    <property type="match status" value="1"/>
</dbReference>
<evidence type="ECO:0000256" key="5">
    <source>
        <dbReference type="HAMAP-Rule" id="MF_02126"/>
    </source>
</evidence>
<evidence type="ECO:0000256" key="3">
    <source>
        <dbReference type="ARBA" id="ARBA00022691"/>
    </source>
</evidence>
<dbReference type="SUPFAM" id="SSF53335">
    <property type="entry name" value="S-adenosyl-L-methionine-dependent methyltransferases"/>
    <property type="match status" value="1"/>
</dbReference>
<evidence type="ECO:0000256" key="4">
    <source>
        <dbReference type="ARBA" id="ARBA00048391"/>
    </source>
</evidence>
<evidence type="ECO:0000259" key="7">
    <source>
        <dbReference type="Pfam" id="PF17827"/>
    </source>
</evidence>
<comment type="function">
    <text evidence="5">Methylates the class 1 translation termination release factors RF1/PrfA and RF2/PrfB on the glutamine residue of the universally conserved GGQ motif.</text>
</comment>
<keyword evidence="9" id="KW-1185">Reference proteome</keyword>
<evidence type="ECO:0000256" key="1">
    <source>
        <dbReference type="ARBA" id="ARBA00022603"/>
    </source>
</evidence>
<dbReference type="PRINTS" id="PR00507">
    <property type="entry name" value="N12N6MTFRASE"/>
</dbReference>
<dbReference type="CDD" id="cd02440">
    <property type="entry name" value="AdoMet_MTases"/>
    <property type="match status" value="1"/>
</dbReference>
<dbReference type="InterPro" id="IPR019874">
    <property type="entry name" value="RF_methyltr_PrmC"/>
</dbReference>
<evidence type="ECO:0000313" key="8">
    <source>
        <dbReference type="EMBL" id="MBC5998514.1"/>
    </source>
</evidence>
<dbReference type="InterPro" id="IPR002052">
    <property type="entry name" value="DNA_methylase_N6_adenine_CS"/>
</dbReference>
<proteinExistence type="inferred from homology"/>
<dbReference type="InterPro" id="IPR050320">
    <property type="entry name" value="N5-glutamine_MTase"/>
</dbReference>